<dbReference type="EMBL" id="FNAV01000005">
    <property type="protein sequence ID" value="SDE57617.1"/>
    <property type="molecule type" value="Genomic_DNA"/>
</dbReference>
<gene>
    <name evidence="1" type="ORF">SAMN04488105_10569</name>
</gene>
<keyword evidence="2" id="KW-1185">Reference proteome</keyword>
<dbReference type="AlphaFoldDB" id="A0A1G7E1Q2"/>
<name>A0A1G7E1Q2_9RHOB</name>
<organism evidence="1 2">
    <name type="scientific">Salipiger thiooxidans</name>
    <dbReference type="NCBI Taxonomy" id="282683"/>
    <lineage>
        <taxon>Bacteria</taxon>
        <taxon>Pseudomonadati</taxon>
        <taxon>Pseudomonadota</taxon>
        <taxon>Alphaproteobacteria</taxon>
        <taxon>Rhodobacterales</taxon>
        <taxon>Roseobacteraceae</taxon>
        <taxon>Salipiger</taxon>
    </lineage>
</organism>
<dbReference type="STRING" id="282683.SAMN04488105_10569"/>
<protein>
    <submittedName>
        <fullName evidence="1">Uncharacterized protein</fullName>
    </submittedName>
</protein>
<accession>A0A1G7E1Q2</accession>
<evidence type="ECO:0000313" key="2">
    <source>
        <dbReference type="Proteomes" id="UP000198994"/>
    </source>
</evidence>
<sequence length="130" mass="14042">MTVSPMSVYALTKTRFREGVWEGLLTASRKDAPPPEITVSLNGAPVRGVTVAQAGEPGRWVVEIPIPIEAVGDGVQTFLIQDASCGETLDSFTLIAGEALGDDIRAEMSLLRAELDMLKRAFRNHCRETG</sequence>
<dbReference type="Proteomes" id="UP000198994">
    <property type="component" value="Unassembled WGS sequence"/>
</dbReference>
<reference evidence="2" key="1">
    <citation type="submission" date="2016-10" db="EMBL/GenBank/DDBJ databases">
        <authorList>
            <person name="Varghese N."/>
            <person name="Submissions S."/>
        </authorList>
    </citation>
    <scope>NUCLEOTIDE SEQUENCE [LARGE SCALE GENOMIC DNA]</scope>
    <source>
        <strain evidence="2">DSM 10146</strain>
    </source>
</reference>
<proteinExistence type="predicted"/>
<evidence type="ECO:0000313" key="1">
    <source>
        <dbReference type="EMBL" id="SDE57617.1"/>
    </source>
</evidence>